<dbReference type="InterPro" id="IPR029051">
    <property type="entry name" value="DUF4352"/>
</dbReference>
<dbReference type="RefSeq" id="WP_115753619.1">
    <property type="nucleotide sequence ID" value="NZ_LARY01000002.1"/>
</dbReference>
<comment type="caution">
    <text evidence="4">The sequence shown here is derived from an EMBL/GenBank/DDBJ whole genome shotgun (WGS) entry which is preliminary data.</text>
</comment>
<evidence type="ECO:0000313" key="4">
    <source>
        <dbReference type="EMBL" id="RDX01360.1"/>
    </source>
</evidence>
<feature type="signal peptide" evidence="2">
    <location>
        <begin position="1"/>
        <end position="23"/>
    </location>
</feature>
<sequence length="149" mass="16144">MKKVWLSVILGLIVVLGACSTTADSDSSQEGIKAKAGSDMVDGLKIDIKNLEVNKNVNTKKEIYTFTVKGENRSSVSLGLGSIDFALKTTSNKLIEPDPAMKAFGDNIFPGKSLKGFVSFSVPETTKIKALVYKPKNKELIKWTVSKDS</sequence>
<protein>
    <recommendedName>
        <fullName evidence="3">DUF4352 domain-containing protein</fullName>
    </recommendedName>
</protein>
<gene>
    <name evidence="4" type="ORF">UR08_10620</name>
</gene>
<dbReference type="Pfam" id="PF11611">
    <property type="entry name" value="DUF4352"/>
    <property type="match status" value="1"/>
</dbReference>
<dbReference type="Proteomes" id="UP000257055">
    <property type="component" value="Unassembled WGS sequence"/>
</dbReference>
<proteinExistence type="predicted"/>
<feature type="chain" id="PRO_5038773479" description="DUF4352 domain-containing protein" evidence="2">
    <location>
        <begin position="24"/>
        <end position="149"/>
    </location>
</feature>
<name>A0A3D8TRD8_9LIST</name>
<evidence type="ECO:0000313" key="5">
    <source>
        <dbReference type="Proteomes" id="UP000257055"/>
    </source>
</evidence>
<dbReference type="PROSITE" id="PS51257">
    <property type="entry name" value="PROKAR_LIPOPROTEIN"/>
    <property type="match status" value="1"/>
</dbReference>
<dbReference type="InterPro" id="IPR029050">
    <property type="entry name" value="Immunoprotect_excell_Ig-like"/>
</dbReference>
<dbReference type="EMBL" id="LARY01000002">
    <property type="protein sequence ID" value="RDX01360.1"/>
    <property type="molecule type" value="Genomic_DNA"/>
</dbReference>
<organism evidence="4 5">
    <name type="scientific">Listeria kieliensis</name>
    <dbReference type="NCBI Taxonomy" id="1621700"/>
    <lineage>
        <taxon>Bacteria</taxon>
        <taxon>Bacillati</taxon>
        <taxon>Bacillota</taxon>
        <taxon>Bacilli</taxon>
        <taxon>Bacillales</taxon>
        <taxon>Listeriaceae</taxon>
        <taxon>Listeria</taxon>
    </lineage>
</organism>
<accession>A0A3D8TRD8</accession>
<dbReference type="AlphaFoldDB" id="A0A3D8TRD8"/>
<dbReference type="Gene3D" id="2.60.40.1240">
    <property type="match status" value="1"/>
</dbReference>
<feature type="domain" description="DUF4352" evidence="3">
    <location>
        <begin position="52"/>
        <end position="135"/>
    </location>
</feature>
<reference evidence="5" key="1">
    <citation type="submission" date="2015-04" db="EMBL/GenBank/DDBJ databases">
        <authorList>
            <person name="Schardt J."/>
            <person name="Mueller-Herbst S."/>
            <person name="Scherer S."/>
            <person name="Huptas C."/>
        </authorList>
    </citation>
    <scope>NUCLEOTIDE SEQUENCE [LARGE SCALE GENOMIC DNA]</scope>
    <source>
        <strain evidence="5">Kiel-L1</strain>
    </source>
</reference>
<evidence type="ECO:0000259" key="3">
    <source>
        <dbReference type="Pfam" id="PF11611"/>
    </source>
</evidence>
<evidence type="ECO:0000256" key="1">
    <source>
        <dbReference type="ARBA" id="ARBA00022729"/>
    </source>
</evidence>
<evidence type="ECO:0000256" key="2">
    <source>
        <dbReference type="SAM" id="SignalP"/>
    </source>
</evidence>
<keyword evidence="1 2" id="KW-0732">Signal</keyword>
<keyword evidence="5" id="KW-1185">Reference proteome</keyword>